<dbReference type="AlphaFoldDB" id="A0A9P5Y7K6"/>
<organism evidence="2 3">
    <name type="scientific">Collybia nuda</name>
    <dbReference type="NCBI Taxonomy" id="64659"/>
    <lineage>
        <taxon>Eukaryota</taxon>
        <taxon>Fungi</taxon>
        <taxon>Dikarya</taxon>
        <taxon>Basidiomycota</taxon>
        <taxon>Agaricomycotina</taxon>
        <taxon>Agaricomycetes</taxon>
        <taxon>Agaricomycetidae</taxon>
        <taxon>Agaricales</taxon>
        <taxon>Tricholomatineae</taxon>
        <taxon>Clitocybaceae</taxon>
        <taxon>Collybia</taxon>
    </lineage>
</organism>
<reference evidence="2" key="1">
    <citation type="submission" date="2020-11" db="EMBL/GenBank/DDBJ databases">
        <authorList>
            <consortium name="DOE Joint Genome Institute"/>
            <person name="Ahrendt S."/>
            <person name="Riley R."/>
            <person name="Andreopoulos W."/>
            <person name="Labutti K."/>
            <person name="Pangilinan J."/>
            <person name="Ruiz-Duenas F.J."/>
            <person name="Barrasa J.M."/>
            <person name="Sanchez-Garcia M."/>
            <person name="Camarero S."/>
            <person name="Miyauchi S."/>
            <person name="Serrano A."/>
            <person name="Linde D."/>
            <person name="Babiker R."/>
            <person name="Drula E."/>
            <person name="Ayuso-Fernandez I."/>
            <person name="Pacheco R."/>
            <person name="Padilla G."/>
            <person name="Ferreira P."/>
            <person name="Barriuso J."/>
            <person name="Kellner H."/>
            <person name="Castanera R."/>
            <person name="Alfaro M."/>
            <person name="Ramirez L."/>
            <person name="Pisabarro A.G."/>
            <person name="Kuo A."/>
            <person name="Tritt A."/>
            <person name="Lipzen A."/>
            <person name="He G."/>
            <person name="Yan M."/>
            <person name="Ng V."/>
            <person name="Cullen D."/>
            <person name="Martin F."/>
            <person name="Rosso M.-N."/>
            <person name="Henrissat B."/>
            <person name="Hibbett D."/>
            <person name="Martinez A.T."/>
            <person name="Grigoriev I.V."/>
        </authorList>
    </citation>
    <scope>NUCLEOTIDE SEQUENCE</scope>
    <source>
        <strain evidence="2">CBS 247.69</strain>
    </source>
</reference>
<evidence type="ECO:0000256" key="1">
    <source>
        <dbReference type="SAM" id="Phobius"/>
    </source>
</evidence>
<keyword evidence="1" id="KW-0812">Transmembrane</keyword>
<proteinExistence type="predicted"/>
<protein>
    <submittedName>
        <fullName evidence="2">Uncharacterized protein</fullName>
    </submittedName>
</protein>
<evidence type="ECO:0000313" key="3">
    <source>
        <dbReference type="Proteomes" id="UP000807353"/>
    </source>
</evidence>
<dbReference type="OrthoDB" id="192748at2759"/>
<keyword evidence="3" id="KW-1185">Reference proteome</keyword>
<keyword evidence="1" id="KW-1133">Transmembrane helix</keyword>
<evidence type="ECO:0000313" key="2">
    <source>
        <dbReference type="EMBL" id="KAF9464164.1"/>
    </source>
</evidence>
<gene>
    <name evidence="2" type="ORF">BDZ94DRAFT_1308181</name>
</gene>
<dbReference type="EMBL" id="MU150256">
    <property type="protein sequence ID" value="KAF9464164.1"/>
    <property type="molecule type" value="Genomic_DNA"/>
</dbReference>
<sequence length="116" mass="13564">MLAMHGFKSRSLSFNLLRQRHRRQFASKVHRLPKAGDDDDFRPPWVYTMSRLLSYTMIPAVAAYAIFVYDFGERDHVFRPARRWVAEQKATFFTLSPAEQQLLNVEKSNIGTSEKI</sequence>
<accession>A0A9P5Y7K6</accession>
<comment type="caution">
    <text evidence="2">The sequence shown here is derived from an EMBL/GenBank/DDBJ whole genome shotgun (WGS) entry which is preliminary data.</text>
</comment>
<name>A0A9P5Y7K6_9AGAR</name>
<feature type="transmembrane region" description="Helical" evidence="1">
    <location>
        <begin position="52"/>
        <end position="72"/>
    </location>
</feature>
<dbReference type="Proteomes" id="UP000807353">
    <property type="component" value="Unassembled WGS sequence"/>
</dbReference>
<keyword evidence="1" id="KW-0472">Membrane</keyword>